<reference evidence="3" key="1">
    <citation type="submission" date="2024-03" db="EMBL/GenBank/DDBJ databases">
        <authorList>
            <person name="Plomp N."/>
            <person name="Harmsen H.J."/>
        </authorList>
    </citation>
    <scope>NUCLEOTIDE SEQUENCE</scope>
    <source>
        <strain evidence="3">HTF-128</strain>
    </source>
</reference>
<dbReference type="InterPro" id="IPR005094">
    <property type="entry name" value="Endonuclease_MobA/VirD2"/>
</dbReference>
<evidence type="ECO:0000259" key="2">
    <source>
        <dbReference type="Pfam" id="PF03432"/>
    </source>
</evidence>
<evidence type="ECO:0000313" key="3">
    <source>
        <dbReference type="EMBL" id="MEJ5196972.1"/>
    </source>
</evidence>
<proteinExistence type="predicted"/>
<keyword evidence="1" id="KW-0175">Coiled coil</keyword>
<dbReference type="AlphaFoldDB" id="A0AB35YA41"/>
<evidence type="ECO:0000313" key="4">
    <source>
        <dbReference type="Proteomes" id="UP001373196"/>
    </source>
</evidence>
<comment type="caution">
    <text evidence="3">The sequence shown here is derived from an EMBL/GenBank/DDBJ whole genome shotgun (WGS) entry which is preliminary data.</text>
</comment>
<name>A0AB35YA41_9FIRM</name>
<sequence length="535" mass="61866">MAILKHVAGKSADYGAALDYLKYEHDEVLKKPLLDANGNWVLRRDILLDGINCEPELFDVECEMLNAQYHKNQNYDEIKTHHYLISFDPADKDECGLTGERAQAIGMEYVETNFPGHQALVCTHMDGHNGSGNIHVHIVINSLRKLDVPQKNFMERPIDCKAGYKHHLTKDYLKHLQQSLMNICMRENLNQVDLLSPSVNKITQQEYYAKQRGQINLDKLNAELVAEGFTPMRTKFQTEKDKLRDAITAAAKRAKSFEEFSRQLQAESGISVKDHRGRFSYLLPNREKYISARTLGTSFDRNHLLMLFESNALAAEKEKQQWSVADPIAVLYIKSNLRLVVNLQDCVKAQQNRAYAQKVKISNLQQMANTIVYIQQHGYDSYDELKKARDELSAKMSDARNTAKSTDADLKRLNEQIHYLGQYLSTKNTYKEFLQANNKKIYRSEHQDEIAKYEEAAQFLKRSSPDGTIPTMKDLRAEKEKLLSIRTARYESYTYFKDYYHELQTACQNVDMILETEHTQQHSRTQPKRNHEPSL</sequence>
<feature type="domain" description="MobA/VirD2-like nuclease" evidence="2">
    <location>
        <begin position="45"/>
        <end position="145"/>
    </location>
</feature>
<dbReference type="Pfam" id="PF03432">
    <property type="entry name" value="Relaxase"/>
    <property type="match status" value="1"/>
</dbReference>
<gene>
    <name evidence="3" type="ORF">WF834_12495</name>
</gene>
<accession>A0AB35YA41</accession>
<feature type="coiled-coil region" evidence="1">
    <location>
        <begin position="382"/>
        <end position="416"/>
    </location>
</feature>
<evidence type="ECO:0000256" key="1">
    <source>
        <dbReference type="SAM" id="Coils"/>
    </source>
</evidence>
<dbReference type="Proteomes" id="UP001373196">
    <property type="component" value="Unassembled WGS sequence"/>
</dbReference>
<dbReference type="EMBL" id="JBBFGL010000015">
    <property type="protein sequence ID" value="MEJ5196972.1"/>
    <property type="molecule type" value="Genomic_DNA"/>
</dbReference>
<protein>
    <submittedName>
        <fullName evidence="3">Relaxase/mobilization nuclease domain-containing protein</fullName>
    </submittedName>
</protein>
<dbReference type="RefSeq" id="WP_339396167.1">
    <property type="nucleotide sequence ID" value="NZ_JBBFGL010000015.1"/>
</dbReference>
<organism evidence="3 4">
    <name type="scientific">Faecalibacterium wellingii</name>
    <dbReference type="NCBI Taxonomy" id="2929491"/>
    <lineage>
        <taxon>Bacteria</taxon>
        <taxon>Bacillati</taxon>
        <taxon>Bacillota</taxon>
        <taxon>Clostridia</taxon>
        <taxon>Eubacteriales</taxon>
        <taxon>Oscillospiraceae</taxon>
        <taxon>Faecalibacterium</taxon>
    </lineage>
</organism>